<dbReference type="InterPro" id="IPR032675">
    <property type="entry name" value="LRR_dom_sf"/>
</dbReference>
<dbReference type="NCBIfam" id="TIGR01167">
    <property type="entry name" value="LPXTG_anchor"/>
    <property type="match status" value="1"/>
</dbReference>
<keyword evidence="1" id="KW-0472">Membrane</keyword>
<dbReference type="Proteomes" id="UP000503330">
    <property type="component" value="Chromosome"/>
</dbReference>
<dbReference type="Gene3D" id="3.80.10.10">
    <property type="entry name" value="Ribonuclease Inhibitor"/>
    <property type="match status" value="1"/>
</dbReference>
<evidence type="ECO:0000256" key="1">
    <source>
        <dbReference type="SAM" id="Phobius"/>
    </source>
</evidence>
<gene>
    <name evidence="3" type="ORF">G4D54_01285</name>
</gene>
<evidence type="ECO:0000313" key="3">
    <source>
        <dbReference type="EMBL" id="QJA01138.1"/>
    </source>
</evidence>
<proteinExistence type="predicted"/>
<keyword evidence="1" id="KW-1133">Transmembrane helix</keyword>
<dbReference type="Pfam" id="PF18676">
    <property type="entry name" value="MBG_2"/>
    <property type="match status" value="1"/>
</dbReference>
<reference evidence="3 4" key="1">
    <citation type="submission" date="2020-02" db="EMBL/GenBank/DDBJ databases">
        <authorList>
            <person name="Kociolek L.K."/>
            <person name="Ozer E.A."/>
        </authorList>
    </citation>
    <scope>NUCLEOTIDE SEQUENCE [LARGE SCALE GENOMIC DNA]</scope>
    <source>
        <strain evidence="3 4">ATCC 14501</strain>
    </source>
</reference>
<dbReference type="PANTHER" id="PTHR45661:SF3">
    <property type="entry name" value="IG-LIKE DOMAIN-CONTAINING PROTEIN"/>
    <property type="match status" value="1"/>
</dbReference>
<protein>
    <submittedName>
        <fullName evidence="3">Leucine-rich repeat domain-containing protein</fullName>
    </submittedName>
</protein>
<dbReference type="Pfam" id="PF13306">
    <property type="entry name" value="LRR_5"/>
    <property type="match status" value="1"/>
</dbReference>
<keyword evidence="1" id="KW-0812">Transmembrane</keyword>
<accession>A0AAP9SDT8</accession>
<name>A0AAP9SDT8_CLOIN</name>
<evidence type="ECO:0000259" key="2">
    <source>
        <dbReference type="Pfam" id="PF18676"/>
    </source>
</evidence>
<dbReference type="PANTHER" id="PTHR45661">
    <property type="entry name" value="SURFACE ANTIGEN"/>
    <property type="match status" value="1"/>
</dbReference>
<dbReference type="RefSeq" id="WP_002606921.1">
    <property type="nucleotide sequence ID" value="NZ_BAAACC010000012.1"/>
</dbReference>
<dbReference type="AlphaFoldDB" id="A0AAP9SDT8"/>
<dbReference type="EMBL" id="CP048838">
    <property type="protein sequence ID" value="QJA01138.1"/>
    <property type="molecule type" value="Genomic_DNA"/>
</dbReference>
<dbReference type="InterPro" id="IPR053139">
    <property type="entry name" value="Surface_bspA-like"/>
</dbReference>
<dbReference type="InterPro" id="IPR041286">
    <property type="entry name" value="MBG_2"/>
</dbReference>
<feature type="transmembrane region" description="Helical" evidence="1">
    <location>
        <begin position="580"/>
        <end position="599"/>
    </location>
</feature>
<evidence type="ECO:0000313" key="4">
    <source>
        <dbReference type="Proteomes" id="UP000503330"/>
    </source>
</evidence>
<organism evidence="3 4">
    <name type="scientific">Clostridium innocuum</name>
    <dbReference type="NCBI Taxonomy" id="1522"/>
    <lineage>
        <taxon>Bacteria</taxon>
        <taxon>Bacillati</taxon>
        <taxon>Bacillota</taxon>
        <taxon>Clostridia</taxon>
        <taxon>Eubacteriales</taxon>
        <taxon>Clostridiaceae</taxon>
        <taxon>Clostridium</taxon>
    </lineage>
</organism>
<feature type="domain" description="MBG" evidence="2">
    <location>
        <begin position="466"/>
        <end position="549"/>
    </location>
</feature>
<dbReference type="SUPFAM" id="SSF52058">
    <property type="entry name" value="L domain-like"/>
    <property type="match status" value="1"/>
</dbReference>
<dbReference type="GeneID" id="61924128"/>
<dbReference type="InterPro" id="IPR026906">
    <property type="entry name" value="LRR_5"/>
</dbReference>
<sequence length="607" mass="66595">MKSRSNVRVARKNLLTYSIAIGVCVLLMGFNSQAVQGKQIVYNHQGQTKQLLPGEQFNTDGITYYVRNESSEVMVYSGRSLKGEVDIPERVYDFSNTEYTVTSIKPDAFRNNSEILRVSIPDSVTTIGDAAFMGCNRLTSIDLGNGLREIGSESFADTALTEIIIPGSVTLIKDKAFSSCADLKKIELTDHIKAIGNNAFLDCSNLNDVILKVLQQFDYESAGKINGILIPNHKSITSITVDDDAIFTNLSDSKVEIIGRNQNVYTVDEGKTLSYAEPMRFHIAEMKEHLYTFNLSGMLPKIPAGQTFGNIEYTIKTGGTAGNVLSGEAKVEGENLLCPVKAVSSGGSQDITISFQSDHYTIIDAVLTLEVIPVKPLTIEGISMYGGVYNGKPYSYTGNPVVKNSSHNVMNDVQLTFLYESEDGVYSSEKAPKDAGSYILTISASDKSLQYTGTTRLKFVIAKKTVTVKADNQIMTVNNKLPEFTVNYEGFINNDNENNAALDSIAVAECRTNGNTLGNFDITFSREAVLNDTAGKNYEIKEYKNGLLTVKSAVIKQDTTKIEKPESVGEYPKTGDNNNLAIWMGFLFASVGLIGYIHLKRTHSRKK</sequence>